<sequence>MSQTLERILRIAHYTDIRPEHTVRPNIRYAKASVDSSIDPIHIFNRCQICGKFYTQKWNLNDKCIEVHKEEVTAVNNAAAIIWLRLIRNDMRMSPGNNGTIHPAAQ</sequence>
<reference evidence="1" key="1">
    <citation type="submission" date="2013-08" db="EMBL/GenBank/DDBJ databases">
        <title>Gene expansion shapes genome architecture in the human pathogen Lichtheimia corymbifera: an evolutionary genomics analysis in the ancient terrestrial Mucorales (Mucoromycotina).</title>
        <authorList>
            <person name="Schwartze V.U."/>
            <person name="Winter S."/>
            <person name="Shelest E."/>
            <person name="Marcet-Houben M."/>
            <person name="Horn F."/>
            <person name="Wehner S."/>
            <person name="Hoffmann K."/>
            <person name="Riege K."/>
            <person name="Sammeth M."/>
            <person name="Nowrousian M."/>
            <person name="Valiante V."/>
            <person name="Linde J."/>
            <person name="Jacobsen I.D."/>
            <person name="Marz M."/>
            <person name="Brakhage A.A."/>
            <person name="Gabaldon T."/>
            <person name="Bocker S."/>
            <person name="Voigt K."/>
        </authorList>
    </citation>
    <scope>NUCLEOTIDE SEQUENCE [LARGE SCALE GENOMIC DNA]</scope>
    <source>
        <strain evidence="1">FSU 9682</strain>
    </source>
</reference>
<evidence type="ECO:0000313" key="2">
    <source>
        <dbReference type="Proteomes" id="UP000027586"/>
    </source>
</evidence>
<dbReference type="EMBL" id="CBTN010000007">
    <property type="protein sequence ID" value="CDH50580.1"/>
    <property type="molecule type" value="Genomic_DNA"/>
</dbReference>
<accession>A0A068RLJ5</accession>
<evidence type="ECO:0008006" key="3">
    <source>
        <dbReference type="Google" id="ProtNLM"/>
    </source>
</evidence>
<dbReference type="VEuPathDB" id="FungiDB:LCOR_02290.1"/>
<gene>
    <name evidence="1" type="ORF">LCOR_02290.1</name>
</gene>
<comment type="caution">
    <text evidence="1">The sequence shown here is derived from an EMBL/GenBank/DDBJ whole genome shotgun (WGS) entry which is preliminary data.</text>
</comment>
<dbReference type="OrthoDB" id="3925403at2759"/>
<keyword evidence="2" id="KW-1185">Reference proteome</keyword>
<dbReference type="Proteomes" id="UP000027586">
    <property type="component" value="Unassembled WGS sequence"/>
</dbReference>
<proteinExistence type="predicted"/>
<dbReference type="AlphaFoldDB" id="A0A068RLJ5"/>
<name>A0A068RLJ5_9FUNG</name>
<evidence type="ECO:0000313" key="1">
    <source>
        <dbReference type="EMBL" id="CDH50580.1"/>
    </source>
</evidence>
<organism evidence="1 2">
    <name type="scientific">Lichtheimia corymbifera JMRC:FSU:9682</name>
    <dbReference type="NCBI Taxonomy" id="1263082"/>
    <lineage>
        <taxon>Eukaryota</taxon>
        <taxon>Fungi</taxon>
        <taxon>Fungi incertae sedis</taxon>
        <taxon>Mucoromycota</taxon>
        <taxon>Mucoromycotina</taxon>
        <taxon>Mucoromycetes</taxon>
        <taxon>Mucorales</taxon>
        <taxon>Lichtheimiaceae</taxon>
        <taxon>Lichtheimia</taxon>
    </lineage>
</organism>
<protein>
    <recommendedName>
        <fullName evidence="3">C2H2-type domain-containing protein</fullName>
    </recommendedName>
</protein>